<dbReference type="SUPFAM" id="SSF56014">
    <property type="entry name" value="Nitrite and sulphite reductase 4Fe-4S domain-like"/>
    <property type="match status" value="1"/>
</dbReference>
<dbReference type="AlphaFoldDB" id="A0A4R1QXX9"/>
<keyword evidence="7" id="KW-0411">Iron-sulfur</keyword>
<dbReference type="EMBL" id="SLUN01000050">
    <property type="protein sequence ID" value="TCL56460.1"/>
    <property type="molecule type" value="Genomic_DNA"/>
</dbReference>
<dbReference type="Pfam" id="PF03460">
    <property type="entry name" value="NIR_SIR_ferr"/>
    <property type="match status" value="1"/>
</dbReference>
<dbReference type="GO" id="GO:0000103">
    <property type="term" value="P:sulfate assimilation"/>
    <property type="evidence" value="ECO:0007669"/>
    <property type="project" value="TreeGrafter"/>
</dbReference>
<evidence type="ECO:0000256" key="3">
    <source>
        <dbReference type="ARBA" id="ARBA00022617"/>
    </source>
</evidence>
<evidence type="ECO:0000313" key="10">
    <source>
        <dbReference type="Proteomes" id="UP000295008"/>
    </source>
</evidence>
<dbReference type="NCBIfam" id="TIGR02912">
    <property type="entry name" value="sulfite_red_C"/>
    <property type="match status" value="1"/>
</dbReference>
<keyword evidence="6" id="KW-0408">Iron</keyword>
<keyword evidence="3" id="KW-0349">Heme</keyword>
<dbReference type="PROSITE" id="PS51379">
    <property type="entry name" value="4FE4S_FER_2"/>
    <property type="match status" value="2"/>
</dbReference>
<dbReference type="InterPro" id="IPR045854">
    <property type="entry name" value="NO2/SO3_Rdtase_4Fe4S_sf"/>
</dbReference>
<comment type="similarity">
    <text evidence="1">Belongs to the nitrite and sulfite reductase 4Fe-4S domain family.</text>
</comment>
<keyword evidence="2" id="KW-0004">4Fe-4S</keyword>
<evidence type="ECO:0000259" key="8">
    <source>
        <dbReference type="PROSITE" id="PS51379"/>
    </source>
</evidence>
<keyword evidence="4" id="KW-0479">Metal-binding</keyword>
<dbReference type="InterPro" id="IPR005117">
    <property type="entry name" value="NiRdtase/SiRdtase_haem-b_fer"/>
</dbReference>
<dbReference type="PRINTS" id="PR00397">
    <property type="entry name" value="SIROHAEM"/>
</dbReference>
<reference evidence="9 10" key="1">
    <citation type="submission" date="2019-03" db="EMBL/GenBank/DDBJ databases">
        <title>Genomic Encyclopedia of Type Strains, Phase IV (KMG-IV): sequencing the most valuable type-strain genomes for metagenomic binning, comparative biology and taxonomic classification.</title>
        <authorList>
            <person name="Goeker M."/>
        </authorList>
    </citation>
    <scope>NUCLEOTIDE SEQUENCE [LARGE SCALE GENOMIC DNA]</scope>
    <source>
        <strain evidence="9 10">LX-B</strain>
    </source>
</reference>
<evidence type="ECO:0000313" key="9">
    <source>
        <dbReference type="EMBL" id="TCL56460.1"/>
    </source>
</evidence>
<dbReference type="InterPro" id="IPR006067">
    <property type="entry name" value="NO2/SO3_Rdtase_4Fe4S_dom"/>
</dbReference>
<dbReference type="InterPro" id="IPR006066">
    <property type="entry name" value="NO2/SO3_Rdtase_FeS/sirohaem_BS"/>
</dbReference>
<dbReference type="InterPro" id="IPR045169">
    <property type="entry name" value="NO2/SO3_Rdtase_4Fe4S_prot"/>
</dbReference>
<dbReference type="GO" id="GO:0020037">
    <property type="term" value="F:heme binding"/>
    <property type="evidence" value="ECO:0007669"/>
    <property type="project" value="InterPro"/>
</dbReference>
<dbReference type="GO" id="GO:0016002">
    <property type="term" value="F:sulfite reductase activity"/>
    <property type="evidence" value="ECO:0007669"/>
    <property type="project" value="TreeGrafter"/>
</dbReference>
<dbReference type="SUPFAM" id="SSF55124">
    <property type="entry name" value="Nitrite/Sulfite reductase N-terminal domain-like"/>
    <property type="match status" value="1"/>
</dbReference>
<dbReference type="PANTHER" id="PTHR11493:SF54">
    <property type="entry name" value="ANAEROBIC SULFITE REDUCTASE SUBUNIT C"/>
    <property type="match status" value="1"/>
</dbReference>
<dbReference type="GO" id="GO:0050311">
    <property type="term" value="F:sulfite reductase (ferredoxin) activity"/>
    <property type="evidence" value="ECO:0007669"/>
    <property type="project" value="TreeGrafter"/>
</dbReference>
<gene>
    <name evidence="9" type="ORF">EDC14_105014</name>
</gene>
<proteinExistence type="inferred from homology"/>
<dbReference type="GO" id="GO:0046872">
    <property type="term" value="F:metal ion binding"/>
    <property type="evidence" value="ECO:0007669"/>
    <property type="project" value="UniProtKB-KW"/>
</dbReference>
<dbReference type="SUPFAM" id="SSF54862">
    <property type="entry name" value="4Fe-4S ferredoxins"/>
    <property type="match status" value="1"/>
</dbReference>
<protein>
    <submittedName>
        <fullName evidence="9">Anaerobic sulfite reductase subunit C</fullName>
    </submittedName>
</protein>
<dbReference type="PROSITE" id="PS00198">
    <property type="entry name" value="4FE4S_FER_1"/>
    <property type="match status" value="1"/>
</dbReference>
<accession>A0A4R1QXX9</accession>
<dbReference type="InterPro" id="IPR014261">
    <property type="entry name" value="Sulphite_reductase_C"/>
</dbReference>
<dbReference type="InterPro" id="IPR017900">
    <property type="entry name" value="4Fe4S_Fe_S_CS"/>
</dbReference>
<keyword evidence="10" id="KW-1185">Reference proteome</keyword>
<keyword evidence="5" id="KW-0560">Oxidoreductase</keyword>
<comment type="caution">
    <text evidence="9">The sequence shown here is derived from an EMBL/GenBank/DDBJ whole genome shotgun (WGS) entry which is preliminary data.</text>
</comment>
<dbReference type="InterPro" id="IPR017896">
    <property type="entry name" value="4Fe4S_Fe-S-bd"/>
</dbReference>
<dbReference type="GO" id="GO:0009337">
    <property type="term" value="C:sulfite reductase complex (NADPH)"/>
    <property type="evidence" value="ECO:0007669"/>
    <property type="project" value="TreeGrafter"/>
</dbReference>
<organism evidence="9 10">
    <name type="scientific">Hydrogenispora ethanolica</name>
    <dbReference type="NCBI Taxonomy" id="1082276"/>
    <lineage>
        <taxon>Bacteria</taxon>
        <taxon>Bacillati</taxon>
        <taxon>Bacillota</taxon>
        <taxon>Hydrogenispora</taxon>
    </lineage>
</organism>
<dbReference type="Gene3D" id="3.30.70.20">
    <property type="match status" value="1"/>
</dbReference>
<dbReference type="GO" id="GO:0051539">
    <property type="term" value="F:4 iron, 4 sulfur cluster binding"/>
    <property type="evidence" value="ECO:0007669"/>
    <property type="project" value="UniProtKB-KW"/>
</dbReference>
<feature type="domain" description="4Fe-4S ferredoxin-type" evidence="8">
    <location>
        <begin position="162"/>
        <end position="191"/>
    </location>
</feature>
<evidence type="ECO:0000256" key="4">
    <source>
        <dbReference type="ARBA" id="ARBA00022723"/>
    </source>
</evidence>
<dbReference type="PROSITE" id="PS00365">
    <property type="entry name" value="NIR_SIR"/>
    <property type="match status" value="1"/>
</dbReference>
<dbReference type="InterPro" id="IPR036136">
    <property type="entry name" value="Nit/Sulf_reduc_fer-like_dom_sf"/>
</dbReference>
<dbReference type="Gene3D" id="3.30.413.10">
    <property type="entry name" value="Sulfite Reductase Hemoprotein, domain 1"/>
    <property type="match status" value="1"/>
</dbReference>
<dbReference type="Proteomes" id="UP000295008">
    <property type="component" value="Unassembled WGS sequence"/>
</dbReference>
<evidence type="ECO:0000256" key="6">
    <source>
        <dbReference type="ARBA" id="ARBA00023004"/>
    </source>
</evidence>
<evidence type="ECO:0000256" key="2">
    <source>
        <dbReference type="ARBA" id="ARBA00022485"/>
    </source>
</evidence>
<evidence type="ECO:0000256" key="7">
    <source>
        <dbReference type="ARBA" id="ARBA00023014"/>
    </source>
</evidence>
<feature type="domain" description="4Fe-4S ferredoxin-type" evidence="8">
    <location>
        <begin position="130"/>
        <end position="160"/>
    </location>
</feature>
<evidence type="ECO:0000256" key="1">
    <source>
        <dbReference type="ARBA" id="ARBA00010429"/>
    </source>
</evidence>
<dbReference type="Pfam" id="PF01077">
    <property type="entry name" value="NIR_SIR"/>
    <property type="match status" value="1"/>
</dbReference>
<dbReference type="Pfam" id="PF00037">
    <property type="entry name" value="Fer4"/>
    <property type="match status" value="1"/>
</dbReference>
<sequence length="292" mass="33132">MDVIKEIAEKYGDGTIHITIRQGFEIPGIPFEKMDEVNQVLASLIRGLETDRGVPIEHPELGYPAAGTRNVSACIGNRVCPFANYNTTELARKIESAVFPNEYHVKIAVTGCPNDCIKAHLQDFGVIGICEPQYEPARCISCEACVKNCRQRVTGALTLHHGKVKRDERRCLGCGECVLQCPMSAWTRNPRKFYRLVIMGRTGKKNPRLAQTFLEWADETVIIKVIQNTYDYIDHFIDKSLPKEHVGYIIDRTGYQVFKEWVLRSVELGPEMKVAENLNFSGFQYEKDAFLK</sequence>
<evidence type="ECO:0000256" key="5">
    <source>
        <dbReference type="ARBA" id="ARBA00023002"/>
    </source>
</evidence>
<name>A0A4R1QXX9_HYDET</name>
<dbReference type="PANTHER" id="PTHR11493">
    <property type="entry name" value="SULFITE REDUCTASE [NADPH] SUBUNIT BETA-RELATED"/>
    <property type="match status" value="1"/>
</dbReference>